<sequence>MATQKDQAQCAYCDHRCRRDKLLIHTRSKHPRRKVKEKGWQDISSLFKRQKTKGTQEDIGDSTTSFQPSSSGRSRDSGGNDRPNQTFLEHMSGGEDSPPQDEVMSDVDPDETTTHISQRNTVPTHILDKTQEFPTDPAMLTKQAITPGLIEAALAHGPCQPGLNDTFEFNRNNKGRATRREWYLPKLKNGMKSYREWLTYSPTTDRAYCFPCWGFANRCGKDYESMFGEYGFYNWKKATDKFKTHEHTPAHCDAVHLMMQAKQRLKLGKTVNEEQLRAHERQVKQNRQVLCRLLDATLYLAKQNLPLRGHRETLPSTRQTQYTCGGKVQNEGNFLELVKLLSKYDAILANHIATAQMNASYLSPQIQNEFISTLASNVRSSIISEVKSAHYYGVILDSTIDISHVDQFSVCLRYVDEQFTIQERFILFTEIKKSDAKTLFETLEKTLTDLGLDIQMIRSQSYDGAANMRGHVSGLQARVKEVNKSAAYVHCCAHNLNLVLADACGNCAQAVTFFGTIQKVYTFFTSSQPRLNRLEQAQENLGMEKTKLQRLCETRWYCRHDSVKAIKVLYPALLQAIEDIAENDTFPETKAEARGLLEFMSTFEFVFMIGMWSKVLYEMSTLSEYMQQVSMDLVTASSLIGAAMKNLEQQRSNEVFNGILEEARAIATREGVTTEFKTTRMRRRKRMVGEIASDEPISDPTAKFKVNVYFAIYDTLVGELRSRFSDFQVMVVPFKCLMPGHMHDPKTFENLSAMYADDVDKDIAKAEYMQFCHFYDMTPELTGNAGDPAKTVQEMLHMIHQWDICNAFPNLTILYRILGTIAVSSATSERSFSRLKLTKTYLRSTMTETRLSSLAILSIERDFTEHVDFDAVIDTFSRMSVRRMKLH</sequence>
<organism evidence="4 5">
    <name type="scientific">Holothuria leucospilota</name>
    <name type="common">Black long sea cucumber</name>
    <name type="synonym">Mertensiothuria leucospilota</name>
    <dbReference type="NCBI Taxonomy" id="206669"/>
    <lineage>
        <taxon>Eukaryota</taxon>
        <taxon>Metazoa</taxon>
        <taxon>Echinodermata</taxon>
        <taxon>Eleutherozoa</taxon>
        <taxon>Echinozoa</taxon>
        <taxon>Holothuroidea</taxon>
        <taxon>Aspidochirotacea</taxon>
        <taxon>Aspidochirotida</taxon>
        <taxon>Holothuriidae</taxon>
        <taxon>Holothuria</taxon>
    </lineage>
</organism>
<dbReference type="GO" id="GO:0046983">
    <property type="term" value="F:protein dimerization activity"/>
    <property type="evidence" value="ECO:0007669"/>
    <property type="project" value="InterPro"/>
</dbReference>
<name>A0A9Q1C4U6_HOLLE</name>
<feature type="domain" description="HAT C-terminal dimerisation" evidence="2">
    <location>
        <begin position="807"/>
        <end position="862"/>
    </location>
</feature>
<feature type="domain" description="DUF4371" evidence="3">
    <location>
        <begin position="229"/>
        <end position="474"/>
    </location>
</feature>
<gene>
    <name evidence="4" type="ORF">HOLleu_16160</name>
</gene>
<dbReference type="EMBL" id="JAIZAY010000007">
    <property type="protein sequence ID" value="KAJ8038672.1"/>
    <property type="molecule type" value="Genomic_DNA"/>
</dbReference>
<accession>A0A9Q1C4U6</accession>
<dbReference type="OrthoDB" id="10063284at2759"/>
<comment type="caution">
    <text evidence="4">The sequence shown here is derived from an EMBL/GenBank/DDBJ whole genome shotgun (WGS) entry which is preliminary data.</text>
</comment>
<dbReference type="PANTHER" id="PTHR45749:SF23">
    <property type="entry name" value="ZINC FINGER MYM-TYPE PROTEIN 1-LIKE"/>
    <property type="match status" value="1"/>
</dbReference>
<feature type="compositionally biased region" description="Basic residues" evidence="1">
    <location>
        <begin position="25"/>
        <end position="36"/>
    </location>
</feature>
<dbReference type="Pfam" id="PF05699">
    <property type="entry name" value="Dimer_Tnp_hAT"/>
    <property type="match status" value="1"/>
</dbReference>
<proteinExistence type="predicted"/>
<dbReference type="AlphaFoldDB" id="A0A9Q1C4U6"/>
<dbReference type="PANTHER" id="PTHR45749">
    <property type="match status" value="1"/>
</dbReference>
<feature type="compositionally biased region" description="Low complexity" evidence="1">
    <location>
        <begin position="61"/>
        <end position="72"/>
    </location>
</feature>
<evidence type="ECO:0000313" key="5">
    <source>
        <dbReference type="Proteomes" id="UP001152320"/>
    </source>
</evidence>
<dbReference type="SUPFAM" id="SSF53098">
    <property type="entry name" value="Ribonuclease H-like"/>
    <property type="match status" value="1"/>
</dbReference>
<evidence type="ECO:0000313" key="4">
    <source>
        <dbReference type="EMBL" id="KAJ8038672.1"/>
    </source>
</evidence>
<keyword evidence="5" id="KW-1185">Reference proteome</keyword>
<reference evidence="4" key="1">
    <citation type="submission" date="2021-10" db="EMBL/GenBank/DDBJ databases">
        <title>Tropical sea cucumber genome reveals ecological adaptation and Cuvierian tubules defense mechanism.</title>
        <authorList>
            <person name="Chen T."/>
        </authorList>
    </citation>
    <scope>NUCLEOTIDE SEQUENCE</scope>
    <source>
        <strain evidence="4">Nanhai2018</strain>
        <tissue evidence="4">Muscle</tissue>
    </source>
</reference>
<dbReference type="Pfam" id="PF14291">
    <property type="entry name" value="DUF4371"/>
    <property type="match status" value="1"/>
</dbReference>
<feature type="region of interest" description="Disordered" evidence="1">
    <location>
        <begin position="25"/>
        <end position="120"/>
    </location>
</feature>
<dbReference type="InterPro" id="IPR012337">
    <property type="entry name" value="RNaseH-like_sf"/>
</dbReference>
<protein>
    <submittedName>
        <fullName evidence="4">Zinc finger MYM-type protein 1</fullName>
    </submittedName>
</protein>
<dbReference type="Proteomes" id="UP001152320">
    <property type="component" value="Chromosome 7"/>
</dbReference>
<evidence type="ECO:0000259" key="3">
    <source>
        <dbReference type="Pfam" id="PF14291"/>
    </source>
</evidence>
<evidence type="ECO:0000256" key="1">
    <source>
        <dbReference type="SAM" id="MobiDB-lite"/>
    </source>
</evidence>
<evidence type="ECO:0000259" key="2">
    <source>
        <dbReference type="Pfam" id="PF05699"/>
    </source>
</evidence>
<dbReference type="InterPro" id="IPR008906">
    <property type="entry name" value="HATC_C_dom"/>
</dbReference>
<dbReference type="InterPro" id="IPR025398">
    <property type="entry name" value="DUF4371"/>
</dbReference>